<dbReference type="InterPro" id="IPR055494">
    <property type="entry name" value="DUF7066"/>
</dbReference>
<comment type="caution">
    <text evidence="12">The sequence shown here is derived from an EMBL/GenBank/DDBJ whole genome shotgun (WGS) entry which is preliminary data.</text>
</comment>
<dbReference type="Pfam" id="PF23217">
    <property type="entry name" value="DUF7066"/>
    <property type="match status" value="1"/>
</dbReference>
<feature type="compositionally biased region" description="Polar residues" evidence="9">
    <location>
        <begin position="210"/>
        <end position="220"/>
    </location>
</feature>
<feature type="compositionally biased region" description="Polar residues" evidence="9">
    <location>
        <begin position="435"/>
        <end position="444"/>
    </location>
</feature>
<evidence type="ECO:0000256" key="1">
    <source>
        <dbReference type="ARBA" id="ARBA00004123"/>
    </source>
</evidence>
<keyword evidence="5" id="KW-0862">Zinc</keyword>
<dbReference type="Pfam" id="PF00641">
    <property type="entry name" value="Zn_ribbon_RanBP"/>
    <property type="match status" value="1"/>
</dbReference>
<evidence type="ECO:0000256" key="8">
    <source>
        <dbReference type="PROSITE-ProRule" id="PRU00322"/>
    </source>
</evidence>
<dbReference type="PROSITE" id="PS01358">
    <property type="entry name" value="ZF_RANBP2_1"/>
    <property type="match status" value="1"/>
</dbReference>
<accession>A0A2G7G460</accession>
<evidence type="ECO:0000256" key="9">
    <source>
        <dbReference type="SAM" id="MobiDB-lite"/>
    </source>
</evidence>
<feature type="compositionally biased region" description="Polar residues" evidence="9">
    <location>
        <begin position="357"/>
        <end position="380"/>
    </location>
</feature>
<dbReference type="SMART" id="SM00443">
    <property type="entry name" value="G_patch"/>
    <property type="match status" value="1"/>
</dbReference>
<dbReference type="PANTHER" id="PTHR13948">
    <property type="entry name" value="RNA-BINDING PROTEIN"/>
    <property type="match status" value="1"/>
</dbReference>
<keyword evidence="6" id="KW-0694">RNA-binding</keyword>
<feature type="domain" description="G-patch" evidence="10">
    <location>
        <begin position="548"/>
        <end position="594"/>
    </location>
</feature>
<feature type="region of interest" description="Disordered" evidence="9">
    <location>
        <begin position="150"/>
        <end position="178"/>
    </location>
</feature>
<comment type="subcellular location">
    <subcellularLocation>
        <location evidence="1">Nucleus</location>
    </subcellularLocation>
</comment>
<sequence>MMDGLPVDMTEEDVGILLPPEISLHVEAQSCAPQSTVLITNELKDGYHIEGLEEVRVIRDRQTKISRQLGFLRFRDLNYSRAFVERNFPSVYFYGPSAGPDDRGTKVRIAYSREREDRARARAEGDWTCKNCAIVNYSTRSKCFRCQAPRPEPGPTGPPGIAAPKVENNGDNDAAPENQPSQFLLFRGLEPTVTEELLAKGVAKLYRPAPSNSENASGNQKKGAKVASTTGDSNLGARDGSIRRVLLVRDRKSNESWRYGFAEFATIQVRNTSFILGYPFLPGSSGCSSGRYTSELVREVHHIVKASACELHSRWCICSRDQSLGADGEVHLQPLNNPSLKLMYWDEEAYVKELTVSTGDSDNNQMLMKNDQPDQSENQGKTQKDTDKTKKRKADNSAAAGAKKLAMPSHLQFWSNRHAELHGIQKKNPDDVGISSDQGAQSTDPDAPPAQSYADPNRNCCYLCMRQFKSSAEVNRHERLSQLHQSNLQNEELTSKAMGKLIKHGIAQQTPEYRDRARERRQAFGSTKAPVKKSAPPPKEEEEPPVESTSKGASLLSKMGWSAGTGLGAQGTGMTAPIATEVYAQGVGLGAQGGKLGDAVEEAGRNTRGRYDEFLEKTRQTARERYEQMER</sequence>
<dbReference type="GO" id="GO:0003723">
    <property type="term" value="F:RNA binding"/>
    <property type="evidence" value="ECO:0007669"/>
    <property type="project" value="UniProtKB-KW"/>
</dbReference>
<dbReference type="AlphaFoldDB" id="A0A2G7G460"/>
<dbReference type="STRING" id="656916.A0A2G7G460"/>
<dbReference type="Gene3D" id="4.10.1060.10">
    <property type="entry name" value="Zinc finger, RanBP2-type"/>
    <property type="match status" value="1"/>
</dbReference>
<evidence type="ECO:0000313" key="12">
    <source>
        <dbReference type="EMBL" id="PIG87640.1"/>
    </source>
</evidence>
<feature type="compositionally biased region" description="Basic and acidic residues" evidence="9">
    <location>
        <begin position="512"/>
        <end position="522"/>
    </location>
</feature>
<evidence type="ECO:0000256" key="6">
    <source>
        <dbReference type="ARBA" id="ARBA00022884"/>
    </source>
</evidence>
<keyword evidence="3" id="KW-0677">Repeat</keyword>
<reference evidence="12 13" key="1">
    <citation type="submission" date="2017-05" db="EMBL/GenBank/DDBJ databases">
        <title>Genome sequence for an aflatoxigenic pathogen of Argentinian peanut, Aspergillus arachidicola.</title>
        <authorList>
            <person name="Moore G."/>
            <person name="Beltz S.B."/>
            <person name="Mack B.M."/>
        </authorList>
    </citation>
    <scope>NUCLEOTIDE SEQUENCE [LARGE SCALE GENOMIC DNA]</scope>
    <source>
        <strain evidence="12 13">CBS 117610</strain>
    </source>
</reference>
<evidence type="ECO:0000256" key="7">
    <source>
        <dbReference type="ARBA" id="ARBA00023242"/>
    </source>
</evidence>
<evidence type="ECO:0000256" key="3">
    <source>
        <dbReference type="ARBA" id="ARBA00022737"/>
    </source>
</evidence>
<feature type="region of interest" description="Disordered" evidence="9">
    <location>
        <begin position="505"/>
        <end position="557"/>
    </location>
</feature>
<gene>
    <name evidence="12" type="ORF">AARAC_007225</name>
</gene>
<dbReference type="GO" id="GO:0008270">
    <property type="term" value="F:zinc ion binding"/>
    <property type="evidence" value="ECO:0007669"/>
    <property type="project" value="UniProtKB-KW"/>
</dbReference>
<feature type="region of interest" description="Disordered" evidence="9">
    <location>
        <begin position="357"/>
        <end position="407"/>
    </location>
</feature>
<keyword evidence="4 8" id="KW-0863">Zinc-finger</keyword>
<evidence type="ECO:0000259" key="10">
    <source>
        <dbReference type="PROSITE" id="PS50174"/>
    </source>
</evidence>
<dbReference type="SMART" id="SM00547">
    <property type="entry name" value="ZnF_RBZ"/>
    <property type="match status" value="1"/>
</dbReference>
<feature type="region of interest" description="Disordered" evidence="9">
    <location>
        <begin position="426"/>
        <end position="454"/>
    </location>
</feature>
<protein>
    <submittedName>
        <fullName evidence="12">Rna-binding protein</fullName>
    </submittedName>
</protein>
<dbReference type="EMBL" id="NEXV01000143">
    <property type="protein sequence ID" value="PIG87640.1"/>
    <property type="molecule type" value="Genomic_DNA"/>
</dbReference>
<keyword evidence="13" id="KW-1185">Reference proteome</keyword>
<organism evidence="12 13">
    <name type="scientific">Aspergillus arachidicola</name>
    <dbReference type="NCBI Taxonomy" id="656916"/>
    <lineage>
        <taxon>Eukaryota</taxon>
        <taxon>Fungi</taxon>
        <taxon>Dikarya</taxon>
        <taxon>Ascomycota</taxon>
        <taxon>Pezizomycotina</taxon>
        <taxon>Eurotiomycetes</taxon>
        <taxon>Eurotiomycetidae</taxon>
        <taxon>Eurotiales</taxon>
        <taxon>Aspergillaceae</taxon>
        <taxon>Aspergillus</taxon>
        <taxon>Aspergillus subgen. Circumdati</taxon>
    </lineage>
</organism>
<feature type="region of interest" description="Disordered" evidence="9">
    <location>
        <begin position="208"/>
        <end position="234"/>
    </location>
</feature>
<dbReference type="Proteomes" id="UP000231358">
    <property type="component" value="Unassembled WGS sequence"/>
</dbReference>
<feature type="region of interest" description="Disordered" evidence="9">
    <location>
        <begin position="601"/>
        <end position="631"/>
    </location>
</feature>
<dbReference type="PROSITE" id="PS50199">
    <property type="entry name" value="ZF_RANBP2_2"/>
    <property type="match status" value="1"/>
</dbReference>
<dbReference type="PANTHER" id="PTHR13948:SF3">
    <property type="entry name" value="FI21118P1"/>
    <property type="match status" value="1"/>
</dbReference>
<keyword evidence="2" id="KW-0479">Metal-binding</keyword>
<dbReference type="Pfam" id="PF01585">
    <property type="entry name" value="G-patch"/>
    <property type="match status" value="1"/>
</dbReference>
<evidence type="ECO:0000256" key="4">
    <source>
        <dbReference type="ARBA" id="ARBA00022771"/>
    </source>
</evidence>
<dbReference type="SUPFAM" id="SSF90209">
    <property type="entry name" value="Ran binding protein zinc finger-like"/>
    <property type="match status" value="1"/>
</dbReference>
<dbReference type="PROSITE" id="PS50174">
    <property type="entry name" value="G_PATCH"/>
    <property type="match status" value="1"/>
</dbReference>
<keyword evidence="7" id="KW-0539">Nucleus</keyword>
<evidence type="ECO:0000256" key="5">
    <source>
        <dbReference type="ARBA" id="ARBA00022833"/>
    </source>
</evidence>
<feature type="domain" description="RanBP2-type" evidence="11">
    <location>
        <begin position="123"/>
        <end position="152"/>
    </location>
</feature>
<dbReference type="GO" id="GO:0005634">
    <property type="term" value="C:nucleus"/>
    <property type="evidence" value="ECO:0007669"/>
    <property type="project" value="UniProtKB-SubCell"/>
</dbReference>
<evidence type="ECO:0000256" key="2">
    <source>
        <dbReference type="ARBA" id="ARBA00022723"/>
    </source>
</evidence>
<proteinExistence type="predicted"/>
<dbReference type="GO" id="GO:0000398">
    <property type="term" value="P:mRNA splicing, via spliceosome"/>
    <property type="evidence" value="ECO:0007669"/>
    <property type="project" value="TreeGrafter"/>
</dbReference>
<name>A0A2G7G460_9EURO</name>
<dbReference type="InterPro" id="IPR000467">
    <property type="entry name" value="G_patch_dom"/>
</dbReference>
<feature type="compositionally biased region" description="Basic and acidic residues" evidence="9">
    <location>
        <begin position="602"/>
        <end position="631"/>
    </location>
</feature>
<evidence type="ECO:0000313" key="13">
    <source>
        <dbReference type="Proteomes" id="UP000231358"/>
    </source>
</evidence>
<evidence type="ECO:0000259" key="11">
    <source>
        <dbReference type="PROSITE" id="PS50199"/>
    </source>
</evidence>
<dbReference type="InterPro" id="IPR001876">
    <property type="entry name" value="Znf_RanBP2"/>
</dbReference>
<dbReference type="InterPro" id="IPR036443">
    <property type="entry name" value="Znf_RanBP2_sf"/>
</dbReference>